<dbReference type="SMART" id="SM00382">
    <property type="entry name" value="AAA"/>
    <property type="match status" value="1"/>
</dbReference>
<dbReference type="PANTHER" id="PTHR46411">
    <property type="entry name" value="FAMILY ATPASE, PUTATIVE-RELATED"/>
    <property type="match status" value="1"/>
</dbReference>
<dbReference type="InterPro" id="IPR054289">
    <property type="entry name" value="DUF7025"/>
</dbReference>
<dbReference type="GO" id="GO:0016887">
    <property type="term" value="F:ATP hydrolysis activity"/>
    <property type="evidence" value="ECO:0007669"/>
    <property type="project" value="InterPro"/>
</dbReference>
<proteinExistence type="predicted"/>
<keyword evidence="4" id="KW-1185">Reference proteome</keyword>
<dbReference type="KEGG" id="clup:CLUP02_16727"/>
<dbReference type="GO" id="GO:0005524">
    <property type="term" value="F:ATP binding"/>
    <property type="evidence" value="ECO:0007669"/>
    <property type="project" value="InterPro"/>
</dbReference>
<dbReference type="InterPro" id="IPR027417">
    <property type="entry name" value="P-loop_NTPase"/>
</dbReference>
<gene>
    <name evidence="3" type="ORF">CLUP02_16727</name>
</gene>
<dbReference type="AlphaFoldDB" id="A0A9Q8WPG9"/>
<dbReference type="InterPro" id="IPR003959">
    <property type="entry name" value="ATPase_AAA_core"/>
</dbReference>
<dbReference type="Pfam" id="PF23232">
    <property type="entry name" value="AAA_lid_13"/>
    <property type="match status" value="1"/>
</dbReference>
<dbReference type="Proteomes" id="UP000830671">
    <property type="component" value="Chromosome 9"/>
</dbReference>
<dbReference type="EMBL" id="CP019481">
    <property type="protein sequence ID" value="UQC91193.1"/>
    <property type="molecule type" value="Genomic_DNA"/>
</dbReference>
<dbReference type="CDD" id="cd19481">
    <property type="entry name" value="RecA-like_protease"/>
    <property type="match status" value="1"/>
</dbReference>
<organism evidence="3 4">
    <name type="scientific">Colletotrichum lupini</name>
    <dbReference type="NCBI Taxonomy" id="145971"/>
    <lineage>
        <taxon>Eukaryota</taxon>
        <taxon>Fungi</taxon>
        <taxon>Dikarya</taxon>
        <taxon>Ascomycota</taxon>
        <taxon>Pezizomycotina</taxon>
        <taxon>Sordariomycetes</taxon>
        <taxon>Hypocreomycetidae</taxon>
        <taxon>Glomerellales</taxon>
        <taxon>Glomerellaceae</taxon>
        <taxon>Colletotrichum</taxon>
        <taxon>Colletotrichum acutatum species complex</taxon>
    </lineage>
</organism>
<dbReference type="Gene3D" id="3.40.50.300">
    <property type="entry name" value="P-loop containing nucleotide triphosphate hydrolases"/>
    <property type="match status" value="1"/>
</dbReference>
<feature type="compositionally biased region" description="Polar residues" evidence="1">
    <location>
        <begin position="19"/>
        <end position="35"/>
    </location>
</feature>
<accession>A0A9Q8WPG9</accession>
<name>A0A9Q8WPG9_9PEZI</name>
<dbReference type="Pfam" id="PF00004">
    <property type="entry name" value="AAA"/>
    <property type="match status" value="1"/>
</dbReference>
<feature type="domain" description="AAA+ ATPase" evidence="2">
    <location>
        <begin position="743"/>
        <end position="870"/>
    </location>
</feature>
<evidence type="ECO:0000259" key="2">
    <source>
        <dbReference type="SMART" id="SM00382"/>
    </source>
</evidence>
<dbReference type="RefSeq" id="XP_049152792.1">
    <property type="nucleotide sequence ID" value="XM_049295645.1"/>
</dbReference>
<feature type="region of interest" description="Disordered" evidence="1">
    <location>
        <begin position="1111"/>
        <end position="1146"/>
    </location>
</feature>
<dbReference type="InterPro" id="IPR056599">
    <property type="entry name" value="AAA_lid_fung"/>
</dbReference>
<feature type="region of interest" description="Disordered" evidence="1">
    <location>
        <begin position="1"/>
        <end position="107"/>
    </location>
</feature>
<dbReference type="Pfam" id="PF22942">
    <property type="entry name" value="DUF7025"/>
    <property type="match status" value="1"/>
</dbReference>
<dbReference type="PANTHER" id="PTHR46411:SF2">
    <property type="entry name" value="AAA+ ATPASE DOMAIN-CONTAINING PROTEIN"/>
    <property type="match status" value="1"/>
</dbReference>
<dbReference type="SUPFAM" id="SSF52540">
    <property type="entry name" value="P-loop containing nucleoside triphosphate hydrolases"/>
    <property type="match status" value="1"/>
</dbReference>
<dbReference type="GeneID" id="73350655"/>
<protein>
    <recommendedName>
        <fullName evidence="2">AAA+ ATPase domain-containing protein</fullName>
    </recommendedName>
</protein>
<dbReference type="InterPro" id="IPR003593">
    <property type="entry name" value="AAA+_ATPase"/>
</dbReference>
<evidence type="ECO:0000313" key="4">
    <source>
        <dbReference type="Proteomes" id="UP000830671"/>
    </source>
</evidence>
<evidence type="ECO:0000313" key="3">
    <source>
        <dbReference type="EMBL" id="UQC91193.1"/>
    </source>
</evidence>
<evidence type="ECO:0000256" key="1">
    <source>
        <dbReference type="SAM" id="MobiDB-lite"/>
    </source>
</evidence>
<sequence length="1159" mass="129815">MSSTLDVSIHPPRADIPRATTSHSTEASSLISQKDSNTETESKETISSIPLQKSSHHDASQETLSQQDAEELPSGTEPEVDPIPDDVSRSDIPDNVSETSDGSLMPRDFRLFRGEGNFKLVTVARELQSMSLHHLDASRTYHPNSAATYFANHLKMMNWISEVIKDSNRPPLVPPSEVKYEERKRYLSGKIECKWREWVDLPQEYAIEILIEEEPLDREYFRSGPDSRSHAKPVILQPRDNDIKVIPSRISINSLAVKRVLSALSNGALVPNHPADNYTIYRPFKVLQWLEPKIRERLSEIQELCLSSKDRDIEIKDPKVSTEAEVSEEIETKDAKPAMTRETRDNIIFTSAYDWKSLTQDELQEASDDLGTLVSCIDEYILPLGKAVEGSGDVRVHYQELWHVFKPGSIVYVKDPAVPQKLWRVVQGKGGQTPQYRQPATQATNLQLGGALNDSRPLPFVIECYHIDFDGVQFIRVFKNFKFEMLRDLTSIRSLPIIPLRIAERDGFVDISGCKEKGQDFISYTRWSYSYYRGQSLIHEPEGTILRRPEKGAITSAVMISEAIESPVVVDFHRCLQEVPSWKPGRSSRGSWGLAEVTEEKKASPPYSAPPPIIPPGVDDDRVWDARMAEEVLEYTDQSQPVEVYGRESPEGDEILLLPNRVFAFVLRTRQWACIPLGSGSLDTQGHSLTRMGEDKKAWDYLQIDDSHRTIIKSLMATHFRKKKSERRQFDIIQDKGIIMNGKGLIVLLHGVPGVGKTSTAETVAAYYNKPLLPITCGDLGMTPTEVESNLQNAFQMAQAWDCVLLLDEADVFLAERSQDNIERNALVSVFLRVMEYYEGILFLTTNKVGSFDEAFKSRMSMALYYPPLTHEQTKKIWEVQMDRTEKLSIAAAPMDPSQHVTFKRDEIVALSTTLWNLQTLRDDHKPVWNGRQIRNAFQTAVALAEFHQQENNIPGPIVVKGEHFEKVAKVSHEFNAYLYSVRHERLENELAHKKEHRYDDFNRNQFGFGGQGLGVPQQGGFQQGFGMPGGFQNLHQLGMMGMGMPNMGMAGPGFNNLQNQGNPMASQSPQAGFGNMNNVGMGMGNINMGMGNAGLGNAGLGNVGLGSAGSGGSNAAMGAQQSNTNNVGIPGQTLGGQMTPQQQQQLQELLRLQQQQQQ</sequence>
<reference evidence="3" key="1">
    <citation type="journal article" date="2021" name="Mol. Plant Microbe Interact.">
        <title>Complete Genome Sequence of the Plant-Pathogenic Fungus Colletotrichum lupini.</title>
        <authorList>
            <person name="Baroncelli R."/>
            <person name="Pensec F."/>
            <person name="Da Lio D."/>
            <person name="Boufleur T."/>
            <person name="Vicente I."/>
            <person name="Sarrocco S."/>
            <person name="Picot A."/>
            <person name="Baraldi E."/>
            <person name="Sukno S."/>
            <person name="Thon M."/>
            <person name="Le Floch G."/>
        </authorList>
    </citation>
    <scope>NUCLEOTIDE SEQUENCE</scope>
    <source>
        <strain evidence="3">IMI 504893</strain>
    </source>
</reference>